<sequence>MTLPDIWFIAVAVLWTGFFILEGFDFGVGMLHGVVGRNDAGRQTAIATIGPLWDGNEVWLVVAAAAMFAAFPGWYATMFSALYLALVLALVALIVRGMSFEYRNKDGHPRWRRTWSTLMTVGSVVAPFLLGVGLGDLLHGLPIGSDQEFAGTFADLLPPYSLFVGLTFVLLCALHGATFLALKTTSDLRERATRLTRRIAPVTALAVLIYISWSHVLSGKGFFPNVIEIAAVLAVLAAAWLVKEDKEGWAFTATTFAMATSVLVIFTNLYPRVMVSTLGAANDLTLANTASGSYALKVMTVVLVVLLPVVLLYQGWTYHVFRRRLSLDDVQDE</sequence>
<feature type="transmembrane region" description="Helical" evidence="12">
    <location>
        <begin position="118"/>
        <end position="140"/>
    </location>
</feature>
<dbReference type="PANTHER" id="PTHR43141">
    <property type="entry name" value="CYTOCHROME BD2 SUBUNIT II"/>
    <property type="match status" value="1"/>
</dbReference>
<dbReference type="Proteomes" id="UP000619293">
    <property type="component" value="Unassembled WGS sequence"/>
</dbReference>
<dbReference type="RefSeq" id="WP_191838232.1">
    <property type="nucleotide sequence ID" value="NZ_BAAALB010000003.1"/>
</dbReference>
<evidence type="ECO:0000256" key="10">
    <source>
        <dbReference type="ARBA" id="ARBA00023004"/>
    </source>
</evidence>
<keyword evidence="7" id="KW-0479">Metal-binding</keyword>
<feature type="transmembrane region" description="Helical" evidence="12">
    <location>
        <begin position="81"/>
        <end position="98"/>
    </location>
</feature>
<dbReference type="GO" id="GO:0070069">
    <property type="term" value="C:cytochrome complex"/>
    <property type="evidence" value="ECO:0007669"/>
    <property type="project" value="TreeGrafter"/>
</dbReference>
<evidence type="ECO:0000256" key="6">
    <source>
        <dbReference type="ARBA" id="ARBA00022692"/>
    </source>
</evidence>
<dbReference type="GO" id="GO:0005886">
    <property type="term" value="C:plasma membrane"/>
    <property type="evidence" value="ECO:0007669"/>
    <property type="project" value="UniProtKB-SubCell"/>
</dbReference>
<dbReference type="EMBL" id="BONG01000011">
    <property type="protein sequence ID" value="GIF88846.1"/>
    <property type="molecule type" value="Genomic_DNA"/>
</dbReference>
<keyword evidence="9 12" id="KW-1133">Transmembrane helix</keyword>
<feature type="transmembrane region" description="Helical" evidence="12">
    <location>
        <begin position="195"/>
        <end position="216"/>
    </location>
</feature>
<evidence type="ECO:0000256" key="2">
    <source>
        <dbReference type="ARBA" id="ARBA00007543"/>
    </source>
</evidence>
<feature type="transmembrane region" description="Helical" evidence="12">
    <location>
        <begin position="6"/>
        <end position="28"/>
    </location>
</feature>
<proteinExistence type="inferred from homology"/>
<dbReference type="GO" id="GO:0019646">
    <property type="term" value="P:aerobic electron transport chain"/>
    <property type="evidence" value="ECO:0007669"/>
    <property type="project" value="TreeGrafter"/>
</dbReference>
<evidence type="ECO:0000313" key="13">
    <source>
        <dbReference type="EMBL" id="GIF88846.1"/>
    </source>
</evidence>
<dbReference type="GO" id="GO:0046872">
    <property type="term" value="F:metal ion binding"/>
    <property type="evidence" value="ECO:0007669"/>
    <property type="project" value="UniProtKB-KW"/>
</dbReference>
<evidence type="ECO:0000256" key="5">
    <source>
        <dbReference type="ARBA" id="ARBA00022617"/>
    </source>
</evidence>
<keyword evidence="6 12" id="KW-0812">Transmembrane</keyword>
<dbReference type="PIRSF" id="PIRSF000267">
    <property type="entry name" value="Cyt_oxidse_sub2"/>
    <property type="match status" value="1"/>
</dbReference>
<evidence type="ECO:0000256" key="7">
    <source>
        <dbReference type="ARBA" id="ARBA00022723"/>
    </source>
</evidence>
<evidence type="ECO:0000256" key="4">
    <source>
        <dbReference type="ARBA" id="ARBA00022475"/>
    </source>
</evidence>
<keyword evidence="11 12" id="KW-0472">Membrane</keyword>
<keyword evidence="8" id="KW-0249">Electron transport</keyword>
<gene>
    <name evidence="13" type="ORF">Cch02nite_22900</name>
</gene>
<dbReference type="GO" id="GO:0009055">
    <property type="term" value="F:electron transfer activity"/>
    <property type="evidence" value="ECO:0007669"/>
    <property type="project" value="TreeGrafter"/>
</dbReference>
<organism evidence="13 14">
    <name type="scientific">Catellatospora chokoriensis</name>
    <dbReference type="NCBI Taxonomy" id="310353"/>
    <lineage>
        <taxon>Bacteria</taxon>
        <taxon>Bacillati</taxon>
        <taxon>Actinomycetota</taxon>
        <taxon>Actinomycetes</taxon>
        <taxon>Micromonosporales</taxon>
        <taxon>Micromonosporaceae</taxon>
        <taxon>Catellatospora</taxon>
    </lineage>
</organism>
<comment type="caution">
    <text evidence="13">The sequence shown here is derived from an EMBL/GenBank/DDBJ whole genome shotgun (WGS) entry which is preliminary data.</text>
</comment>
<reference evidence="13 14" key="1">
    <citation type="submission" date="2021-01" db="EMBL/GenBank/DDBJ databases">
        <title>Whole genome shotgun sequence of Catellatospora chokoriensis NBRC 107358.</title>
        <authorList>
            <person name="Komaki H."/>
            <person name="Tamura T."/>
        </authorList>
    </citation>
    <scope>NUCLEOTIDE SEQUENCE [LARGE SCALE GENOMIC DNA]</scope>
    <source>
        <strain evidence="13 14">NBRC 107358</strain>
    </source>
</reference>
<evidence type="ECO:0000256" key="9">
    <source>
        <dbReference type="ARBA" id="ARBA00022989"/>
    </source>
</evidence>
<evidence type="ECO:0000256" key="1">
    <source>
        <dbReference type="ARBA" id="ARBA00004651"/>
    </source>
</evidence>
<feature type="transmembrane region" description="Helical" evidence="12">
    <location>
        <begin position="160"/>
        <end position="183"/>
    </location>
</feature>
<accession>A0A8J3JXB7</accession>
<keyword evidence="5" id="KW-0349">Heme</keyword>
<dbReference type="GO" id="GO:0016682">
    <property type="term" value="F:oxidoreductase activity, acting on diphenols and related substances as donors, oxygen as acceptor"/>
    <property type="evidence" value="ECO:0007669"/>
    <property type="project" value="TreeGrafter"/>
</dbReference>
<feature type="transmembrane region" description="Helical" evidence="12">
    <location>
        <begin position="249"/>
        <end position="270"/>
    </location>
</feature>
<keyword evidence="14" id="KW-1185">Reference proteome</keyword>
<comment type="similarity">
    <text evidence="2">Belongs to the cytochrome ubiquinol oxidase subunit 2 family.</text>
</comment>
<evidence type="ECO:0000256" key="3">
    <source>
        <dbReference type="ARBA" id="ARBA00022448"/>
    </source>
</evidence>
<comment type="subcellular location">
    <subcellularLocation>
        <location evidence="1">Cell membrane</location>
        <topology evidence="1">Multi-pass membrane protein</topology>
    </subcellularLocation>
</comment>
<dbReference type="Pfam" id="PF02322">
    <property type="entry name" value="Cyt_bd_oxida_II"/>
    <property type="match status" value="1"/>
</dbReference>
<evidence type="ECO:0000256" key="8">
    <source>
        <dbReference type="ARBA" id="ARBA00022982"/>
    </source>
</evidence>
<name>A0A8J3JXB7_9ACTN</name>
<evidence type="ECO:0000256" key="11">
    <source>
        <dbReference type="ARBA" id="ARBA00023136"/>
    </source>
</evidence>
<dbReference type="PANTHER" id="PTHR43141:SF5">
    <property type="entry name" value="CYTOCHROME BD-I UBIQUINOL OXIDASE SUBUNIT 2"/>
    <property type="match status" value="1"/>
</dbReference>
<dbReference type="AlphaFoldDB" id="A0A8J3JXB7"/>
<keyword evidence="3" id="KW-0813">Transport</keyword>
<protein>
    <submittedName>
        <fullName evidence="13">Cytochrome c oxidase assembly protein</fullName>
    </submittedName>
</protein>
<keyword evidence="10" id="KW-0408">Iron</keyword>
<evidence type="ECO:0000313" key="14">
    <source>
        <dbReference type="Proteomes" id="UP000619293"/>
    </source>
</evidence>
<evidence type="ECO:0000256" key="12">
    <source>
        <dbReference type="SAM" id="Phobius"/>
    </source>
</evidence>
<keyword evidence="4" id="KW-1003">Cell membrane</keyword>
<feature type="transmembrane region" description="Helical" evidence="12">
    <location>
        <begin position="222"/>
        <end position="242"/>
    </location>
</feature>
<feature type="transmembrane region" description="Helical" evidence="12">
    <location>
        <begin position="294"/>
        <end position="316"/>
    </location>
</feature>
<dbReference type="InterPro" id="IPR003317">
    <property type="entry name" value="Cyt-d_oxidase_su2"/>
</dbReference>
<dbReference type="NCBIfam" id="TIGR00203">
    <property type="entry name" value="cydB"/>
    <property type="match status" value="1"/>
</dbReference>